<reference evidence="1" key="1">
    <citation type="submission" date="2013-08" db="EMBL/GenBank/DDBJ databases">
        <authorList>
            <person name="Mendez C."/>
            <person name="Richter M."/>
            <person name="Ferrer M."/>
            <person name="Sanchez J."/>
        </authorList>
    </citation>
    <scope>NUCLEOTIDE SEQUENCE</scope>
</reference>
<reference evidence="1" key="2">
    <citation type="journal article" date="2014" name="ISME J.">
        <title>Microbial stratification in low pH oxic and suboxic macroscopic growths along an acid mine drainage.</title>
        <authorList>
            <person name="Mendez-Garcia C."/>
            <person name="Mesa V."/>
            <person name="Sprenger R.R."/>
            <person name="Richter M."/>
            <person name="Diez M.S."/>
            <person name="Solano J."/>
            <person name="Bargiela R."/>
            <person name="Golyshina O.V."/>
            <person name="Manteca A."/>
            <person name="Ramos J.L."/>
            <person name="Gallego J.R."/>
            <person name="Llorente I."/>
            <person name="Martins Dos Santos V.A."/>
            <person name="Jensen O.N."/>
            <person name="Pelaez A.I."/>
            <person name="Sanchez J."/>
            <person name="Ferrer M."/>
        </authorList>
    </citation>
    <scope>NUCLEOTIDE SEQUENCE</scope>
</reference>
<organism evidence="1">
    <name type="scientific">mine drainage metagenome</name>
    <dbReference type="NCBI Taxonomy" id="410659"/>
    <lineage>
        <taxon>unclassified sequences</taxon>
        <taxon>metagenomes</taxon>
        <taxon>ecological metagenomes</taxon>
    </lineage>
</organism>
<evidence type="ECO:0000313" key="1">
    <source>
        <dbReference type="EMBL" id="EQD78116.1"/>
    </source>
</evidence>
<sequence>MLRDMDYSLQANAKQLEGAQHEDRDAQFVYLSQQVAEHLRGGNPVISVDAKKKEVLGQRANGGKEYHPKGRPERVDVHDFPDPTVGKAIPYGVYDIAANEGFVVVGGDHDTAAFAVATIGRWWDMVGSRAYPKATRLLVTADAGGSNGYRLRLWKVELGRLAARTGLAITVCHFPPG</sequence>
<accession>T1BYC8</accession>
<proteinExistence type="predicted"/>
<dbReference type="NCBIfam" id="NF033519">
    <property type="entry name" value="transpos_ISAzo13"/>
    <property type="match status" value="1"/>
</dbReference>
<comment type="caution">
    <text evidence="1">The sequence shown here is derived from an EMBL/GenBank/DDBJ whole genome shotgun (WGS) entry which is preliminary data.</text>
</comment>
<dbReference type="EMBL" id="AUZX01001799">
    <property type="protein sequence ID" value="EQD78116.1"/>
    <property type="molecule type" value="Genomic_DNA"/>
</dbReference>
<gene>
    <name evidence="1" type="ORF">B1A_02418</name>
</gene>
<protein>
    <submittedName>
        <fullName evidence="1">Rhodopirellula transposase family protein</fullName>
    </submittedName>
</protein>
<name>T1BYC8_9ZZZZ</name>
<dbReference type="Pfam" id="PF07592">
    <property type="entry name" value="DDE_Tnp_ISAZ013"/>
    <property type="match status" value="1"/>
</dbReference>
<dbReference type="InterPro" id="IPR011518">
    <property type="entry name" value="Transposase_36"/>
</dbReference>
<feature type="non-terminal residue" evidence="1">
    <location>
        <position position="177"/>
    </location>
</feature>
<dbReference type="AlphaFoldDB" id="T1BYC8"/>